<keyword evidence="4 10" id="KW-0285">Flavoprotein</keyword>
<comment type="similarity">
    <text evidence="10">Belongs to the MnmG family. TrmFO subfamily.</text>
</comment>
<reference evidence="12 13" key="1">
    <citation type="submission" date="2022-11" db="EMBL/GenBank/DDBJ databases">
        <authorList>
            <person name="Caiyu Z."/>
        </authorList>
    </citation>
    <scope>NUCLEOTIDE SEQUENCE [LARGE SCALE GENOMIC DNA]</scope>
    <source>
        <strain evidence="12 13">YR-4</strain>
    </source>
</reference>
<evidence type="ECO:0000256" key="1">
    <source>
        <dbReference type="ARBA" id="ARBA00001974"/>
    </source>
</evidence>
<gene>
    <name evidence="10 12" type="primary">trmFO</name>
    <name evidence="12" type="ORF">OUY18_10115</name>
</gene>
<accession>A0ABT4BX26</accession>
<dbReference type="InterPro" id="IPR004417">
    <property type="entry name" value="TrmFO"/>
</dbReference>
<comment type="function">
    <text evidence="10">Catalyzes the folate-dependent formation of 5-methyl-uridine at position 54 (M-5-U54) in all tRNAs.</text>
</comment>
<evidence type="ECO:0000256" key="5">
    <source>
        <dbReference type="ARBA" id="ARBA00022679"/>
    </source>
</evidence>
<sequence>MSIRVIGAGLAGCEAAWQIAQAGVEVELYEMKPQKYSPAHHSPNFSELICSNSLKAERVESAAGLLKEEMRRLGSLLMPCADSCRVPAGGALAVDRSAFSEAVTKKIAEHPLIHIHHEEIKDIPEDGMTVIATGPLTADALAGQISSFCGGSLSFFDAAAPIVTAESLAIDRIFAASRYGKGEDDAYLNCPMNKEEYERFYDALVSAERAPVHEFDAAGPKVYEGCMPVEVMAGRGKDTLRFGPLKPVGLRDPRTGHRPWAVVQLRREDRNGTLYNLVGFQTNLKFGEQKRVFGMIPGLENAEFTRYGVMHRNTFLDSPKVLQSDYSLRSNPNLFFAGQITGVEGYMESASSGIMAGLNAVRRMKGQSTVTLPQTTMIGSLSRYVASGGEADFQPMGANFGIMPALESPVRDKKERYAAFSARALKDLEQIIVEFGLSRS</sequence>
<protein>
    <recommendedName>
        <fullName evidence="10">Methylenetetrahydrofolate--tRNA-(uracil-5-)-methyltransferase TrmFO</fullName>
        <ecNumber evidence="10">2.1.1.74</ecNumber>
    </recommendedName>
    <alternativeName>
        <fullName evidence="10">Folate-dependent tRNA (uracil-5-)-methyltransferase</fullName>
    </alternativeName>
    <alternativeName>
        <fullName evidence="10">Folate-dependent tRNA(M-5-U54)-methyltransferase</fullName>
    </alternativeName>
</protein>
<evidence type="ECO:0000256" key="7">
    <source>
        <dbReference type="ARBA" id="ARBA00022827"/>
    </source>
</evidence>
<dbReference type="EC" id="2.1.1.74" evidence="10"/>
<keyword evidence="13" id="KW-1185">Reference proteome</keyword>
<dbReference type="PANTHER" id="PTHR11806">
    <property type="entry name" value="GLUCOSE INHIBITED DIVISION PROTEIN A"/>
    <property type="match status" value="1"/>
</dbReference>
<name>A0ABT4BX26_9FIRM</name>
<evidence type="ECO:0000256" key="4">
    <source>
        <dbReference type="ARBA" id="ARBA00022630"/>
    </source>
</evidence>
<dbReference type="Pfam" id="PF01134">
    <property type="entry name" value="GIDA"/>
    <property type="match status" value="1"/>
</dbReference>
<dbReference type="InterPro" id="IPR036188">
    <property type="entry name" value="FAD/NAD-bd_sf"/>
</dbReference>
<dbReference type="NCBIfam" id="NF003739">
    <property type="entry name" value="PRK05335.1"/>
    <property type="match status" value="1"/>
</dbReference>
<dbReference type="Gene3D" id="3.50.50.60">
    <property type="entry name" value="FAD/NAD(P)-binding domain"/>
    <property type="match status" value="2"/>
</dbReference>
<keyword evidence="2 10" id="KW-0963">Cytoplasm</keyword>
<dbReference type="RefSeq" id="WP_268058663.1">
    <property type="nucleotide sequence ID" value="NZ_JAPOHA010000009.1"/>
</dbReference>
<keyword evidence="5 10" id="KW-0808">Transferase</keyword>
<dbReference type="SUPFAM" id="SSF51905">
    <property type="entry name" value="FAD/NAD(P)-binding domain"/>
    <property type="match status" value="1"/>
</dbReference>
<evidence type="ECO:0000313" key="12">
    <source>
        <dbReference type="EMBL" id="MCY1714608.1"/>
    </source>
</evidence>
<keyword evidence="8 10" id="KW-0521">NADP</keyword>
<dbReference type="Proteomes" id="UP001082703">
    <property type="component" value="Unassembled WGS sequence"/>
</dbReference>
<comment type="caution">
    <text evidence="12">The sequence shown here is derived from an EMBL/GenBank/DDBJ whole genome shotgun (WGS) entry which is preliminary data.</text>
</comment>
<feature type="domain" description="MnmG N-terminal" evidence="11">
    <location>
        <begin position="3"/>
        <end position="367"/>
    </location>
</feature>
<dbReference type="PROSITE" id="PS01281">
    <property type="entry name" value="GIDA_2"/>
    <property type="match status" value="1"/>
</dbReference>
<dbReference type="PANTHER" id="PTHR11806:SF2">
    <property type="entry name" value="METHYLENETETRAHYDROFOLATE--TRNA-(URACIL-5-)-METHYLTRANSFERASE TRMFO"/>
    <property type="match status" value="1"/>
</dbReference>
<comment type="catalytic activity">
    <reaction evidence="10">
        <text>uridine(54) in tRNA + (6R)-5,10-methylene-5,6,7,8-tetrahydrofolate + NADPH + H(+) = 5-methyluridine(54) in tRNA + (6S)-5,6,7,8-tetrahydrofolate + NADP(+)</text>
        <dbReference type="Rhea" id="RHEA:62372"/>
        <dbReference type="Rhea" id="RHEA-COMP:10167"/>
        <dbReference type="Rhea" id="RHEA-COMP:10193"/>
        <dbReference type="ChEBI" id="CHEBI:15378"/>
        <dbReference type="ChEBI" id="CHEBI:15636"/>
        <dbReference type="ChEBI" id="CHEBI:57453"/>
        <dbReference type="ChEBI" id="CHEBI:57783"/>
        <dbReference type="ChEBI" id="CHEBI:58349"/>
        <dbReference type="ChEBI" id="CHEBI:65315"/>
        <dbReference type="ChEBI" id="CHEBI:74447"/>
        <dbReference type="EC" id="2.1.1.74"/>
    </reaction>
</comment>
<dbReference type="InterPro" id="IPR002218">
    <property type="entry name" value="MnmG-rel"/>
</dbReference>
<dbReference type="InterPro" id="IPR040131">
    <property type="entry name" value="MnmG_N"/>
</dbReference>
<keyword evidence="7 10" id="KW-0274">FAD</keyword>
<keyword evidence="3 10" id="KW-0489">Methyltransferase</keyword>
<evidence type="ECO:0000256" key="6">
    <source>
        <dbReference type="ARBA" id="ARBA00022694"/>
    </source>
</evidence>
<evidence type="ECO:0000313" key="13">
    <source>
        <dbReference type="Proteomes" id="UP001082703"/>
    </source>
</evidence>
<dbReference type="InterPro" id="IPR020595">
    <property type="entry name" value="MnmG-rel_CS"/>
</dbReference>
<dbReference type="HAMAP" id="MF_01037">
    <property type="entry name" value="TrmFO"/>
    <property type="match status" value="1"/>
</dbReference>
<evidence type="ECO:0000256" key="8">
    <source>
        <dbReference type="ARBA" id="ARBA00022857"/>
    </source>
</evidence>
<evidence type="ECO:0000256" key="2">
    <source>
        <dbReference type="ARBA" id="ARBA00022490"/>
    </source>
</evidence>
<proteinExistence type="inferred from homology"/>
<comment type="catalytic activity">
    <reaction evidence="10">
        <text>uridine(54) in tRNA + (6R)-5,10-methylene-5,6,7,8-tetrahydrofolate + NADH + H(+) = 5-methyluridine(54) in tRNA + (6S)-5,6,7,8-tetrahydrofolate + NAD(+)</text>
        <dbReference type="Rhea" id="RHEA:16873"/>
        <dbReference type="Rhea" id="RHEA-COMP:10167"/>
        <dbReference type="Rhea" id="RHEA-COMP:10193"/>
        <dbReference type="ChEBI" id="CHEBI:15378"/>
        <dbReference type="ChEBI" id="CHEBI:15636"/>
        <dbReference type="ChEBI" id="CHEBI:57453"/>
        <dbReference type="ChEBI" id="CHEBI:57540"/>
        <dbReference type="ChEBI" id="CHEBI:57945"/>
        <dbReference type="ChEBI" id="CHEBI:65315"/>
        <dbReference type="ChEBI" id="CHEBI:74447"/>
        <dbReference type="EC" id="2.1.1.74"/>
    </reaction>
</comment>
<evidence type="ECO:0000256" key="3">
    <source>
        <dbReference type="ARBA" id="ARBA00022603"/>
    </source>
</evidence>
<evidence type="ECO:0000256" key="10">
    <source>
        <dbReference type="HAMAP-Rule" id="MF_01037"/>
    </source>
</evidence>
<evidence type="ECO:0000259" key="11">
    <source>
        <dbReference type="Pfam" id="PF01134"/>
    </source>
</evidence>
<organism evidence="12 13">
    <name type="scientific">Caproiciproducens galactitolivorans</name>
    <dbReference type="NCBI Taxonomy" id="642589"/>
    <lineage>
        <taxon>Bacteria</taxon>
        <taxon>Bacillati</taxon>
        <taxon>Bacillota</taxon>
        <taxon>Clostridia</taxon>
        <taxon>Eubacteriales</taxon>
        <taxon>Acutalibacteraceae</taxon>
        <taxon>Caproiciproducens</taxon>
    </lineage>
</organism>
<feature type="binding site" evidence="10">
    <location>
        <begin position="7"/>
        <end position="12"/>
    </location>
    <ligand>
        <name>FAD</name>
        <dbReference type="ChEBI" id="CHEBI:57692"/>
    </ligand>
</feature>
<evidence type="ECO:0000256" key="9">
    <source>
        <dbReference type="ARBA" id="ARBA00023027"/>
    </source>
</evidence>
<dbReference type="NCBIfam" id="TIGR00137">
    <property type="entry name" value="gid_trmFO"/>
    <property type="match status" value="1"/>
</dbReference>
<comment type="cofactor">
    <cofactor evidence="1 10">
        <name>FAD</name>
        <dbReference type="ChEBI" id="CHEBI:57692"/>
    </cofactor>
</comment>
<keyword evidence="9 10" id="KW-0520">NAD</keyword>
<dbReference type="EMBL" id="JAPOHA010000009">
    <property type="protein sequence ID" value="MCY1714608.1"/>
    <property type="molecule type" value="Genomic_DNA"/>
</dbReference>
<comment type="subcellular location">
    <subcellularLocation>
        <location evidence="10">Cytoplasm</location>
    </subcellularLocation>
</comment>
<keyword evidence="6 10" id="KW-0819">tRNA processing</keyword>